<sequence length="120" mass="13256">MTLRPALPATVLQKLRKICLSLDGVTEEDAWIGTRFTVKKRNFAHVLTVFEGHPPTYAKAARADGPLVMVTFRAVEPPRAPYFPCAWGTTWSTKVVGVVIDAKTDWKALCALIDFGPEGR</sequence>
<dbReference type="Proteomes" id="UP000249061">
    <property type="component" value="Unassembled WGS sequence"/>
</dbReference>
<evidence type="ECO:0008006" key="3">
    <source>
        <dbReference type="Google" id="ProtNLM"/>
    </source>
</evidence>
<evidence type="ECO:0000313" key="2">
    <source>
        <dbReference type="Proteomes" id="UP000249061"/>
    </source>
</evidence>
<dbReference type="EMBL" id="QFQP01000004">
    <property type="protein sequence ID" value="PZR16021.1"/>
    <property type="molecule type" value="Genomic_DNA"/>
</dbReference>
<organism evidence="1 2">
    <name type="scientific">Archangium gephyra</name>
    <dbReference type="NCBI Taxonomy" id="48"/>
    <lineage>
        <taxon>Bacteria</taxon>
        <taxon>Pseudomonadati</taxon>
        <taxon>Myxococcota</taxon>
        <taxon>Myxococcia</taxon>
        <taxon>Myxococcales</taxon>
        <taxon>Cystobacterineae</taxon>
        <taxon>Archangiaceae</taxon>
        <taxon>Archangium</taxon>
    </lineage>
</organism>
<protein>
    <recommendedName>
        <fullName evidence="3">MmcQ/YjbR family DNA-binding protein</fullName>
    </recommendedName>
</protein>
<comment type="caution">
    <text evidence="1">The sequence shown here is derived from an EMBL/GenBank/DDBJ whole genome shotgun (WGS) entry which is preliminary data.</text>
</comment>
<name>A0A2W5VZ66_9BACT</name>
<evidence type="ECO:0000313" key="1">
    <source>
        <dbReference type="EMBL" id="PZR16021.1"/>
    </source>
</evidence>
<dbReference type="AlphaFoldDB" id="A0A2W5VZ66"/>
<gene>
    <name evidence="1" type="ORF">DI536_06895</name>
</gene>
<accession>A0A2W5VZ66</accession>
<proteinExistence type="predicted"/>
<reference evidence="1 2" key="1">
    <citation type="submission" date="2017-08" db="EMBL/GenBank/DDBJ databases">
        <title>Infants hospitalized years apart are colonized by the same room-sourced microbial strains.</title>
        <authorList>
            <person name="Brooks B."/>
            <person name="Olm M.R."/>
            <person name="Firek B.A."/>
            <person name="Baker R."/>
            <person name="Thomas B.C."/>
            <person name="Morowitz M.J."/>
            <person name="Banfield J.F."/>
        </authorList>
    </citation>
    <scope>NUCLEOTIDE SEQUENCE [LARGE SCALE GENOMIC DNA]</scope>
    <source>
        <strain evidence="1">S2_003_000_R2_14</strain>
    </source>
</reference>